<evidence type="ECO:0000313" key="1">
    <source>
        <dbReference type="EMBL" id="KAF9478194.1"/>
    </source>
</evidence>
<organism evidence="1 2">
    <name type="scientific">Pholiota conissans</name>
    <dbReference type="NCBI Taxonomy" id="109636"/>
    <lineage>
        <taxon>Eukaryota</taxon>
        <taxon>Fungi</taxon>
        <taxon>Dikarya</taxon>
        <taxon>Basidiomycota</taxon>
        <taxon>Agaricomycotina</taxon>
        <taxon>Agaricomycetes</taxon>
        <taxon>Agaricomycetidae</taxon>
        <taxon>Agaricales</taxon>
        <taxon>Agaricineae</taxon>
        <taxon>Strophariaceae</taxon>
        <taxon>Pholiota</taxon>
    </lineage>
</organism>
<reference evidence="1" key="1">
    <citation type="submission" date="2020-11" db="EMBL/GenBank/DDBJ databases">
        <authorList>
            <consortium name="DOE Joint Genome Institute"/>
            <person name="Ahrendt S."/>
            <person name="Riley R."/>
            <person name="Andreopoulos W."/>
            <person name="Labutti K."/>
            <person name="Pangilinan J."/>
            <person name="Ruiz-Duenas F.J."/>
            <person name="Barrasa J.M."/>
            <person name="Sanchez-Garcia M."/>
            <person name="Camarero S."/>
            <person name="Miyauchi S."/>
            <person name="Serrano A."/>
            <person name="Linde D."/>
            <person name="Babiker R."/>
            <person name="Drula E."/>
            <person name="Ayuso-Fernandez I."/>
            <person name="Pacheco R."/>
            <person name="Padilla G."/>
            <person name="Ferreira P."/>
            <person name="Barriuso J."/>
            <person name="Kellner H."/>
            <person name="Castanera R."/>
            <person name="Alfaro M."/>
            <person name="Ramirez L."/>
            <person name="Pisabarro A.G."/>
            <person name="Kuo A."/>
            <person name="Tritt A."/>
            <person name="Lipzen A."/>
            <person name="He G."/>
            <person name="Yan M."/>
            <person name="Ng V."/>
            <person name="Cullen D."/>
            <person name="Martin F."/>
            <person name="Rosso M.-N."/>
            <person name="Henrissat B."/>
            <person name="Hibbett D."/>
            <person name="Martinez A.T."/>
            <person name="Grigoriev I.V."/>
        </authorList>
    </citation>
    <scope>NUCLEOTIDE SEQUENCE</scope>
    <source>
        <strain evidence="1">CIRM-BRFM 674</strain>
    </source>
</reference>
<dbReference type="PANTHER" id="PTHR32027">
    <property type="entry name" value="CYTOSINE DEAMINASE"/>
    <property type="match status" value="1"/>
</dbReference>
<evidence type="ECO:0000313" key="2">
    <source>
        <dbReference type="Proteomes" id="UP000807469"/>
    </source>
</evidence>
<dbReference type="EMBL" id="MU155240">
    <property type="protein sequence ID" value="KAF9478194.1"/>
    <property type="molecule type" value="Genomic_DNA"/>
</dbReference>
<proteinExistence type="predicted"/>
<dbReference type="Gene3D" id="3.20.20.140">
    <property type="entry name" value="Metal-dependent hydrolases"/>
    <property type="match status" value="1"/>
</dbReference>
<dbReference type="GO" id="GO:0016814">
    <property type="term" value="F:hydrolase activity, acting on carbon-nitrogen (but not peptide) bonds, in cyclic amidines"/>
    <property type="evidence" value="ECO:0007669"/>
    <property type="project" value="TreeGrafter"/>
</dbReference>
<dbReference type="InterPro" id="IPR032466">
    <property type="entry name" value="Metal_Hydrolase"/>
</dbReference>
<gene>
    <name evidence="1" type="ORF">BDN70DRAFT_880246</name>
</gene>
<protein>
    <submittedName>
        <fullName evidence="1">Metallo-dependent hydrolase</fullName>
    </submittedName>
</protein>
<dbReference type="InterPro" id="IPR052349">
    <property type="entry name" value="Metallo-hydrolase_Enzymes"/>
</dbReference>
<dbReference type="PANTHER" id="PTHR32027:SF0">
    <property type="entry name" value="CYTOSINE DEAMINASE"/>
    <property type="match status" value="1"/>
</dbReference>
<keyword evidence="2" id="KW-1185">Reference proteome</keyword>
<sequence length="496" mass="54205">MSQVTKDLQASPLPKDLITVRNVHLPFEDNEQARKRWTIECSAGRVSKISPSNVQGDTAGPFEAPTESLIDGTKGLLLPSLCHSHIHLDKCFIFDRCGPLISGDFSEAMKVTNIAKSTFPNDLDDVYTRGARIIRESVEHGVTAMRTHVEIDTSVQFACLHVAQKLQEKYRSQCDVQIAIFAQEPLFSSKDDQTPGENLTLLATAASYPGISVIGSAPYVEPSIEQAKKNINLVFDIADARGLDLVDFHLDYNLDPTSEPLIYEVIAEAKRRYQCGARSINLSTKKEHAPVPVTNGNPDLASLSAKRPCPHITIGHATRLQLFSADEWKALADAISELPITLVGLPQSDMYMQGRAYAGTPLGAPRSTLRVPYLANKYGVEVAMSVNNVENAFTPQGSLDPLTLCTFGVGIFQAATPEDIRTLARSVTITSQRAIGLKDEDIPNNLVLEVGDPANFVVLHGRTTLQSAILQPCFDRTTVKAGKLAAYTRSTRWFSS</sequence>
<comment type="caution">
    <text evidence="1">The sequence shown here is derived from an EMBL/GenBank/DDBJ whole genome shotgun (WGS) entry which is preliminary data.</text>
</comment>
<dbReference type="AlphaFoldDB" id="A0A9P6CZC1"/>
<dbReference type="Proteomes" id="UP000807469">
    <property type="component" value="Unassembled WGS sequence"/>
</dbReference>
<keyword evidence="1" id="KW-0378">Hydrolase</keyword>
<name>A0A9P6CZC1_9AGAR</name>
<dbReference type="OrthoDB" id="10266980at2759"/>
<accession>A0A9P6CZC1</accession>
<dbReference type="SUPFAM" id="SSF51556">
    <property type="entry name" value="Metallo-dependent hydrolases"/>
    <property type="match status" value="2"/>
</dbReference>